<dbReference type="InterPro" id="IPR032940">
    <property type="entry name" value="CAMSAP"/>
</dbReference>
<sequence length="70" mass="8017">MQLTKAKWYDGATCSHCFFVILKKKEKYDSGAKKFSQIPTKHLSATIDGFTLQDHYMQGPKIPHSNSINR</sequence>
<dbReference type="SUPFAM" id="SSF50346">
    <property type="entry name" value="PRC-barrel domain"/>
    <property type="match status" value="1"/>
</dbReference>
<evidence type="ECO:0000256" key="1">
    <source>
        <dbReference type="PROSITE-ProRule" id="PRU00841"/>
    </source>
</evidence>
<gene>
    <name evidence="3" type="ORF">BTMF_LOCUS14259</name>
</gene>
<dbReference type="PANTHER" id="PTHR21595">
    <property type="entry name" value="PATRONIN"/>
    <property type="match status" value="1"/>
</dbReference>
<dbReference type="InterPro" id="IPR014797">
    <property type="entry name" value="CKK_CAMSAP"/>
</dbReference>
<dbReference type="EMBL" id="UZAG01020988">
    <property type="protein sequence ID" value="VDO48642.1"/>
    <property type="molecule type" value="Genomic_DNA"/>
</dbReference>
<dbReference type="GO" id="GO:0031122">
    <property type="term" value="P:cytoplasmic microtubule organization"/>
    <property type="evidence" value="ECO:0007669"/>
    <property type="project" value="TreeGrafter"/>
</dbReference>
<dbReference type="STRING" id="42155.A0A0R3R8C3"/>
<evidence type="ECO:0000313" key="4">
    <source>
        <dbReference type="Proteomes" id="UP000280834"/>
    </source>
</evidence>
<dbReference type="GO" id="GO:0036449">
    <property type="term" value="C:microtubule minus-end"/>
    <property type="evidence" value="ECO:0007669"/>
    <property type="project" value="TreeGrafter"/>
</dbReference>
<evidence type="ECO:0000313" key="3">
    <source>
        <dbReference type="EMBL" id="VDO48642.1"/>
    </source>
</evidence>
<reference evidence="5" key="1">
    <citation type="submission" date="2017-02" db="UniProtKB">
        <authorList>
            <consortium name="WormBaseParasite"/>
        </authorList>
    </citation>
    <scope>IDENTIFICATION</scope>
</reference>
<comment type="similarity">
    <text evidence="1">Belongs to the CAMSAP1 family.</text>
</comment>
<name>A0A0R3R8C3_9BILA</name>
<dbReference type="PANTHER" id="PTHR21595:SF0">
    <property type="entry name" value="PATRONIN"/>
    <property type="match status" value="1"/>
</dbReference>
<dbReference type="PROSITE" id="PS51508">
    <property type="entry name" value="CKK"/>
    <property type="match status" value="1"/>
</dbReference>
<evidence type="ECO:0000313" key="5">
    <source>
        <dbReference type="WBParaSite" id="BTMF_0001627901-mRNA-1"/>
    </source>
</evidence>
<dbReference type="Proteomes" id="UP000280834">
    <property type="component" value="Unassembled WGS sequence"/>
</dbReference>
<reference evidence="3 4" key="2">
    <citation type="submission" date="2018-11" db="EMBL/GenBank/DDBJ databases">
        <authorList>
            <consortium name="Pathogen Informatics"/>
        </authorList>
    </citation>
    <scope>NUCLEOTIDE SEQUENCE [LARGE SCALE GENOMIC DNA]</scope>
</reference>
<accession>A0A0R3R8C3</accession>
<feature type="domain" description="CKK" evidence="2">
    <location>
        <begin position="1"/>
        <end position="70"/>
    </location>
</feature>
<dbReference type="GO" id="GO:0007026">
    <property type="term" value="P:negative regulation of microtubule depolymerization"/>
    <property type="evidence" value="ECO:0007669"/>
    <property type="project" value="TreeGrafter"/>
</dbReference>
<dbReference type="InterPro" id="IPR038209">
    <property type="entry name" value="CKK_dom_sf"/>
</dbReference>
<dbReference type="WBParaSite" id="BTMF_0001627901-mRNA-1">
    <property type="protein sequence ID" value="BTMF_0001627901-mRNA-1"/>
    <property type="gene ID" value="BTMF_0001627901"/>
</dbReference>
<dbReference type="GO" id="GO:0051011">
    <property type="term" value="F:microtubule minus-end binding"/>
    <property type="evidence" value="ECO:0007669"/>
    <property type="project" value="TreeGrafter"/>
</dbReference>
<dbReference type="GO" id="GO:0005516">
    <property type="term" value="F:calmodulin binding"/>
    <property type="evidence" value="ECO:0007669"/>
    <property type="project" value="InterPro"/>
</dbReference>
<protein>
    <submittedName>
        <fullName evidence="5">CKK domain-containing protein</fullName>
    </submittedName>
</protein>
<organism evidence="5">
    <name type="scientific">Brugia timori</name>
    <dbReference type="NCBI Taxonomy" id="42155"/>
    <lineage>
        <taxon>Eukaryota</taxon>
        <taxon>Metazoa</taxon>
        <taxon>Ecdysozoa</taxon>
        <taxon>Nematoda</taxon>
        <taxon>Chromadorea</taxon>
        <taxon>Rhabditida</taxon>
        <taxon>Spirurina</taxon>
        <taxon>Spiruromorpha</taxon>
        <taxon>Filarioidea</taxon>
        <taxon>Onchocercidae</taxon>
        <taxon>Brugia</taxon>
    </lineage>
</organism>
<dbReference type="AlphaFoldDB" id="A0A0R3R8C3"/>
<dbReference type="InterPro" id="IPR011033">
    <property type="entry name" value="PRC_barrel-like_sf"/>
</dbReference>
<comment type="domain">
    <text evidence="1">The CKK domain binds microtubules.</text>
</comment>
<keyword evidence="1" id="KW-0493">Microtubule</keyword>
<proteinExistence type="inferred from homology"/>
<dbReference type="Pfam" id="PF08683">
    <property type="entry name" value="CAMSAP_CKK"/>
    <property type="match status" value="1"/>
</dbReference>
<dbReference type="Gene3D" id="3.10.20.360">
    <property type="entry name" value="CKK domain"/>
    <property type="match status" value="1"/>
</dbReference>
<evidence type="ECO:0000259" key="2">
    <source>
        <dbReference type="PROSITE" id="PS51508"/>
    </source>
</evidence>
<keyword evidence="4" id="KW-1185">Reference proteome</keyword>